<evidence type="ECO:0000256" key="6">
    <source>
        <dbReference type="ARBA" id="ARBA00022723"/>
    </source>
</evidence>
<dbReference type="PANTHER" id="PTHR24305">
    <property type="entry name" value="CYTOCHROME P450"/>
    <property type="match status" value="1"/>
</dbReference>
<dbReference type="EMBL" id="MU006231">
    <property type="protein sequence ID" value="KAF2823676.1"/>
    <property type="molecule type" value="Genomic_DNA"/>
</dbReference>
<dbReference type="AlphaFoldDB" id="A0A6A6ZS71"/>
<keyword evidence="7 13" id="KW-1133">Transmembrane helix</keyword>
<dbReference type="GO" id="GO:0016020">
    <property type="term" value="C:membrane"/>
    <property type="evidence" value="ECO:0007669"/>
    <property type="project" value="UniProtKB-SubCell"/>
</dbReference>
<keyword evidence="10" id="KW-0503">Monooxygenase</keyword>
<keyword evidence="5 13" id="KW-0812">Transmembrane</keyword>
<keyword evidence="8" id="KW-0560">Oxidoreductase</keyword>
<dbReference type="InterPro" id="IPR001128">
    <property type="entry name" value="Cyt_P450"/>
</dbReference>
<proteinExistence type="inferred from homology"/>
<dbReference type="GO" id="GO:0020037">
    <property type="term" value="F:heme binding"/>
    <property type="evidence" value="ECO:0007669"/>
    <property type="project" value="InterPro"/>
</dbReference>
<dbReference type="Proteomes" id="UP000799424">
    <property type="component" value="Unassembled WGS sequence"/>
</dbReference>
<dbReference type="PRINTS" id="PR00463">
    <property type="entry name" value="EP450I"/>
</dbReference>
<evidence type="ECO:0000256" key="11">
    <source>
        <dbReference type="ARBA" id="ARBA00023136"/>
    </source>
</evidence>
<reference evidence="14" key="1">
    <citation type="journal article" date="2020" name="Stud. Mycol.">
        <title>101 Dothideomycetes genomes: a test case for predicting lifestyles and emergence of pathogens.</title>
        <authorList>
            <person name="Haridas S."/>
            <person name="Albert R."/>
            <person name="Binder M."/>
            <person name="Bloem J."/>
            <person name="Labutti K."/>
            <person name="Salamov A."/>
            <person name="Andreopoulos B."/>
            <person name="Baker S."/>
            <person name="Barry K."/>
            <person name="Bills G."/>
            <person name="Bluhm B."/>
            <person name="Cannon C."/>
            <person name="Castanera R."/>
            <person name="Culley D."/>
            <person name="Daum C."/>
            <person name="Ezra D."/>
            <person name="Gonzalez J."/>
            <person name="Henrissat B."/>
            <person name="Kuo A."/>
            <person name="Liang C."/>
            <person name="Lipzen A."/>
            <person name="Lutzoni F."/>
            <person name="Magnuson J."/>
            <person name="Mondo S."/>
            <person name="Nolan M."/>
            <person name="Ohm R."/>
            <person name="Pangilinan J."/>
            <person name="Park H.-J."/>
            <person name="Ramirez L."/>
            <person name="Alfaro M."/>
            <person name="Sun H."/>
            <person name="Tritt A."/>
            <person name="Yoshinaga Y."/>
            <person name="Zwiers L.-H."/>
            <person name="Turgeon B."/>
            <person name="Goodwin S."/>
            <person name="Spatafora J."/>
            <person name="Crous P."/>
            <person name="Grigoriev I."/>
        </authorList>
    </citation>
    <scope>NUCLEOTIDE SEQUENCE</scope>
    <source>
        <strain evidence="14">CBS 113818</strain>
    </source>
</reference>
<dbReference type="GO" id="GO:0016705">
    <property type="term" value="F:oxidoreductase activity, acting on paired donors, with incorporation or reduction of molecular oxygen"/>
    <property type="evidence" value="ECO:0007669"/>
    <property type="project" value="InterPro"/>
</dbReference>
<comment type="cofactor">
    <cofactor evidence="1 12">
        <name>heme</name>
        <dbReference type="ChEBI" id="CHEBI:30413"/>
    </cofactor>
</comment>
<protein>
    <submittedName>
        <fullName evidence="14">Cytochrome P450</fullName>
    </submittedName>
</protein>
<dbReference type="GO" id="GO:0004497">
    <property type="term" value="F:monooxygenase activity"/>
    <property type="evidence" value="ECO:0007669"/>
    <property type="project" value="UniProtKB-KW"/>
</dbReference>
<evidence type="ECO:0000256" key="4">
    <source>
        <dbReference type="ARBA" id="ARBA00022617"/>
    </source>
</evidence>
<comment type="subcellular location">
    <subcellularLocation>
        <location evidence="2">Membrane</location>
    </subcellularLocation>
</comment>
<feature type="transmembrane region" description="Helical" evidence="13">
    <location>
        <begin position="7"/>
        <end position="26"/>
    </location>
</feature>
<keyword evidence="11 13" id="KW-0472">Membrane</keyword>
<dbReference type="PRINTS" id="PR00385">
    <property type="entry name" value="P450"/>
</dbReference>
<name>A0A6A6ZS71_9PLEO</name>
<evidence type="ECO:0000256" key="7">
    <source>
        <dbReference type="ARBA" id="ARBA00022989"/>
    </source>
</evidence>
<evidence type="ECO:0000256" key="9">
    <source>
        <dbReference type="ARBA" id="ARBA00023004"/>
    </source>
</evidence>
<gene>
    <name evidence="14" type="ORF">CC86DRAFT_327508</name>
</gene>
<keyword evidence="15" id="KW-1185">Reference proteome</keyword>
<feature type="binding site" description="axial binding residue" evidence="12">
    <location>
        <position position="441"/>
    </location>
    <ligand>
        <name>heme</name>
        <dbReference type="ChEBI" id="CHEBI:30413"/>
    </ligand>
    <ligandPart>
        <name>Fe</name>
        <dbReference type="ChEBI" id="CHEBI:18248"/>
    </ligandPart>
</feature>
<dbReference type="InterPro" id="IPR050121">
    <property type="entry name" value="Cytochrome_P450_monoxygenase"/>
</dbReference>
<dbReference type="FunFam" id="1.10.630.10:FF:000158">
    <property type="entry name" value="Cytochrome P450, putative (Eurofung)"/>
    <property type="match status" value="1"/>
</dbReference>
<evidence type="ECO:0000256" key="1">
    <source>
        <dbReference type="ARBA" id="ARBA00001971"/>
    </source>
</evidence>
<dbReference type="SUPFAM" id="SSF48264">
    <property type="entry name" value="Cytochrome P450"/>
    <property type="match status" value="1"/>
</dbReference>
<keyword evidence="4 12" id="KW-0349">Heme</keyword>
<dbReference type="InterPro" id="IPR036396">
    <property type="entry name" value="Cyt_P450_sf"/>
</dbReference>
<dbReference type="Pfam" id="PF00067">
    <property type="entry name" value="p450"/>
    <property type="match status" value="1"/>
</dbReference>
<dbReference type="InterPro" id="IPR002401">
    <property type="entry name" value="Cyt_P450_E_grp-I"/>
</dbReference>
<evidence type="ECO:0000256" key="13">
    <source>
        <dbReference type="SAM" id="Phobius"/>
    </source>
</evidence>
<evidence type="ECO:0000256" key="8">
    <source>
        <dbReference type="ARBA" id="ARBA00023002"/>
    </source>
</evidence>
<keyword evidence="6 12" id="KW-0479">Metal-binding</keyword>
<evidence type="ECO:0000313" key="15">
    <source>
        <dbReference type="Proteomes" id="UP000799424"/>
    </source>
</evidence>
<keyword evidence="9 12" id="KW-0408">Iron</keyword>
<dbReference type="Gene3D" id="1.10.630.10">
    <property type="entry name" value="Cytochrome P450"/>
    <property type="match status" value="1"/>
</dbReference>
<evidence type="ECO:0000256" key="12">
    <source>
        <dbReference type="PIRSR" id="PIRSR602401-1"/>
    </source>
</evidence>
<dbReference type="PANTHER" id="PTHR24305:SF210">
    <property type="entry name" value="CYTOCHROME P450 MONOOXYGENASE ASQL-RELATED"/>
    <property type="match status" value="1"/>
</dbReference>
<evidence type="ECO:0000256" key="2">
    <source>
        <dbReference type="ARBA" id="ARBA00004370"/>
    </source>
</evidence>
<accession>A0A6A6ZS71</accession>
<evidence type="ECO:0000313" key="14">
    <source>
        <dbReference type="EMBL" id="KAF2823676.1"/>
    </source>
</evidence>
<evidence type="ECO:0000256" key="3">
    <source>
        <dbReference type="ARBA" id="ARBA00010617"/>
    </source>
</evidence>
<dbReference type="CDD" id="cd11058">
    <property type="entry name" value="CYP60B-like"/>
    <property type="match status" value="1"/>
</dbReference>
<evidence type="ECO:0000256" key="10">
    <source>
        <dbReference type="ARBA" id="ARBA00023033"/>
    </source>
</evidence>
<sequence>MDIFQDFGILRVAAILLSFYIVSSAIRNVYFHQLSTFPGPLLARCSLVWRFRSTLGGTFHRDLLQVHEKYGPVVRISPNELSFGSAGSWKDIYGFPSQGQDPMIKSNFYSLLRAGFDSACIGCEQDPGVARRMKADLSLAFSSKALLEQEDIVQRVINQFIESVSLEKHSKGKVDMAKWLELVAFDLMGEMTFGESFDCIANGERHDWIKLILDHLFFVTLADNLRRVTILALLGRLLTPVIGLAQKKHIDYTRNKVNARLENTSPRKDFVANLINKVNDGELDAEELAAHSSTLIVAGAETVASSMSGILYWLIRPTSSASYDKLRKEIRSHYSSYEDIDYSSTQKLPYLQAVVKEGLRTFSNGHPLPRVCPGRKIDGHWVPAKTEVYTSPWTVNHSEEYFIRPWSFEPERWLPSKSEKSEYASDMLWVSQPFQQGPRGCLGRNFAWMEMSLVLAKLVWKYDMELANPDDDWPDRVRIHVLWWKPELEVRITDVSR</sequence>
<evidence type="ECO:0000256" key="5">
    <source>
        <dbReference type="ARBA" id="ARBA00022692"/>
    </source>
</evidence>
<dbReference type="OrthoDB" id="1470350at2759"/>
<dbReference type="GO" id="GO:0005506">
    <property type="term" value="F:iron ion binding"/>
    <property type="evidence" value="ECO:0007669"/>
    <property type="project" value="InterPro"/>
</dbReference>
<organism evidence="14 15">
    <name type="scientific">Ophiobolus disseminans</name>
    <dbReference type="NCBI Taxonomy" id="1469910"/>
    <lineage>
        <taxon>Eukaryota</taxon>
        <taxon>Fungi</taxon>
        <taxon>Dikarya</taxon>
        <taxon>Ascomycota</taxon>
        <taxon>Pezizomycotina</taxon>
        <taxon>Dothideomycetes</taxon>
        <taxon>Pleosporomycetidae</taxon>
        <taxon>Pleosporales</taxon>
        <taxon>Pleosporineae</taxon>
        <taxon>Phaeosphaeriaceae</taxon>
        <taxon>Ophiobolus</taxon>
    </lineage>
</organism>
<comment type="similarity">
    <text evidence="3">Belongs to the cytochrome P450 family.</text>
</comment>